<keyword evidence="3" id="KW-1185">Reference proteome</keyword>
<dbReference type="AlphaFoldDB" id="A0A0C2YBU5"/>
<keyword evidence="2" id="KW-0969">Cilium</keyword>
<sequence>MKISGVGSKGAVSGTKKSESAGAKGGFKKALIESMDSMEEAHAVEAPMGMAGIDALLVVQQVDNSVEREARRRLVRRGEELLDGLEELRHGLLMGEIPANRMVSLAQNVRTRRENCADPRLAAILDEIELRVEVELAKLSPRG</sequence>
<protein>
    <submittedName>
        <fullName evidence="2">Flagellar trans-acting factor FliX</fullName>
    </submittedName>
</protein>
<dbReference type="Pfam" id="PF10768">
    <property type="entry name" value="FliX"/>
    <property type="match status" value="1"/>
</dbReference>
<dbReference type="EMBL" id="JXSL01000030">
    <property type="protein sequence ID" value="KIL97209.1"/>
    <property type="molecule type" value="Genomic_DNA"/>
</dbReference>
<feature type="region of interest" description="Disordered" evidence="1">
    <location>
        <begin position="1"/>
        <end position="25"/>
    </location>
</feature>
<accession>A0A0C2YBU5</accession>
<comment type="caution">
    <text evidence="2">The sequence shown here is derived from an EMBL/GenBank/DDBJ whole genome shotgun (WGS) entry which is preliminary data.</text>
</comment>
<evidence type="ECO:0000256" key="1">
    <source>
        <dbReference type="SAM" id="MobiDB-lite"/>
    </source>
</evidence>
<gene>
    <name evidence="2" type="ORF">CCC_00270</name>
</gene>
<evidence type="ECO:0000313" key="2">
    <source>
        <dbReference type="EMBL" id="KIL97209.1"/>
    </source>
</evidence>
<dbReference type="GO" id="GO:0044781">
    <property type="term" value="P:bacterial-type flagellum organization"/>
    <property type="evidence" value="ECO:0007669"/>
    <property type="project" value="InterPro"/>
</dbReference>
<dbReference type="NCBIfam" id="NF009426">
    <property type="entry name" value="PRK12787.1-2"/>
    <property type="match status" value="1"/>
</dbReference>
<dbReference type="RefSeq" id="WP_041041857.1">
    <property type="nucleotide sequence ID" value="NZ_JXSL01000030.1"/>
</dbReference>
<dbReference type="STRING" id="272627.CCC_00270"/>
<evidence type="ECO:0000313" key="3">
    <source>
        <dbReference type="Proteomes" id="UP000031971"/>
    </source>
</evidence>
<reference evidence="2 3" key="1">
    <citation type="submission" date="2015-01" db="EMBL/GenBank/DDBJ databases">
        <title>Genome Sequence of Magnetospirillum magnetotacticum Strain MS-1.</title>
        <authorList>
            <person name="Marinov G.K."/>
            <person name="Smalley M.D."/>
            <person name="DeSalvo G."/>
        </authorList>
    </citation>
    <scope>NUCLEOTIDE SEQUENCE [LARGE SCALE GENOMIC DNA]</scope>
    <source>
        <strain evidence="2 3">MS-1</strain>
    </source>
</reference>
<proteinExistence type="predicted"/>
<keyword evidence="2" id="KW-0966">Cell projection</keyword>
<dbReference type="OrthoDB" id="8005693at2"/>
<name>A0A0C2YBU5_PARME</name>
<dbReference type="InterPro" id="IPR019704">
    <property type="entry name" value="Flagellar_assmbl_FliX_class2"/>
</dbReference>
<dbReference type="Proteomes" id="UP000031971">
    <property type="component" value="Unassembled WGS sequence"/>
</dbReference>
<organism evidence="2 3">
    <name type="scientific">Paramagnetospirillum magnetotacticum MS-1</name>
    <dbReference type="NCBI Taxonomy" id="272627"/>
    <lineage>
        <taxon>Bacteria</taxon>
        <taxon>Pseudomonadati</taxon>
        <taxon>Pseudomonadota</taxon>
        <taxon>Alphaproteobacteria</taxon>
        <taxon>Rhodospirillales</taxon>
        <taxon>Magnetospirillaceae</taxon>
        <taxon>Paramagnetospirillum</taxon>
    </lineage>
</organism>
<keyword evidence="2" id="KW-0282">Flagellum</keyword>